<evidence type="ECO:0000313" key="2">
    <source>
        <dbReference type="Proteomes" id="UP000029385"/>
    </source>
</evidence>
<protein>
    <submittedName>
        <fullName evidence="1">Uncharacterized protein</fullName>
    </submittedName>
</protein>
<dbReference type="STRING" id="1121015.GCA_000420545_02418"/>
<dbReference type="EMBL" id="AVCI01000006">
    <property type="protein sequence ID" value="KFN43069.1"/>
    <property type="molecule type" value="Genomic_DNA"/>
</dbReference>
<sequence>MLRTPALLYGGATLPFDPTGEPTMQRIFLGLWLATCLHVTALAATPGERYTASAPAEAIHLVLLSQSEELLRLDPESEDTALRQWSVQRPAPGDTPDKAATFIVSLSIDGRALGAWYVNTEEGTVEPHEAGSPEESVAATARIDADITYVATIGRWQTPDGQGSYRITTWNEGFEHVSTAVRADWIADATDANAPARTRSSSVLVMPGLYRLRAPKLTERQGELHVELQGVNTYDAKQTVSCQFDLFPDGQVTHVKPCGPADKRGHD</sequence>
<proteinExistence type="predicted"/>
<organism evidence="1 2">
    <name type="scientific">Arenimonas oryziterrae DSM 21050 = YC6267</name>
    <dbReference type="NCBI Taxonomy" id="1121015"/>
    <lineage>
        <taxon>Bacteria</taxon>
        <taxon>Pseudomonadati</taxon>
        <taxon>Pseudomonadota</taxon>
        <taxon>Gammaproteobacteria</taxon>
        <taxon>Lysobacterales</taxon>
        <taxon>Lysobacteraceae</taxon>
        <taxon>Arenimonas</taxon>
    </lineage>
</organism>
<accession>A0A091AWN7</accession>
<evidence type="ECO:0000313" key="1">
    <source>
        <dbReference type="EMBL" id="KFN43069.1"/>
    </source>
</evidence>
<gene>
    <name evidence="1" type="ORF">N789_10935</name>
</gene>
<dbReference type="AlphaFoldDB" id="A0A091AWN7"/>
<dbReference type="Proteomes" id="UP000029385">
    <property type="component" value="Unassembled WGS sequence"/>
</dbReference>
<name>A0A091AWN7_9GAMM</name>
<dbReference type="PATRIC" id="fig|1121015.4.peg.1666"/>
<comment type="caution">
    <text evidence="1">The sequence shown here is derived from an EMBL/GenBank/DDBJ whole genome shotgun (WGS) entry which is preliminary data.</text>
</comment>
<keyword evidence="2" id="KW-1185">Reference proteome</keyword>
<reference evidence="1 2" key="1">
    <citation type="submission" date="2013-09" db="EMBL/GenBank/DDBJ databases">
        <title>Genome sequencing of Arenimonas oryziterrae.</title>
        <authorList>
            <person name="Chen F."/>
            <person name="Wang G."/>
        </authorList>
    </citation>
    <scope>NUCLEOTIDE SEQUENCE [LARGE SCALE GENOMIC DNA]</scope>
    <source>
        <strain evidence="1 2">YC6267</strain>
    </source>
</reference>